<dbReference type="EMBL" id="JAARWN010000001">
    <property type="protein sequence ID" value="MBC1935204.1"/>
    <property type="molecule type" value="Genomic_DNA"/>
</dbReference>
<protein>
    <recommendedName>
        <fullName evidence="3">DUF2187 domain-containing protein</fullName>
    </recommendedName>
</protein>
<dbReference type="Proteomes" id="UP000535908">
    <property type="component" value="Unassembled WGS sequence"/>
</dbReference>
<reference evidence="1 2" key="1">
    <citation type="submission" date="2020-03" db="EMBL/GenBank/DDBJ databases">
        <title>Soil Listeria distribution.</title>
        <authorList>
            <person name="Liao J."/>
            <person name="Wiedmann M."/>
        </authorList>
    </citation>
    <scope>NUCLEOTIDE SEQUENCE [LARGE SCALE GENOMIC DNA]</scope>
    <source>
        <strain evidence="1 2">FSL L7-0741</strain>
    </source>
</reference>
<accession>A0A7X0Y1L7</accession>
<dbReference type="AlphaFoldDB" id="A0A7X0Y1L7"/>
<dbReference type="RefSeq" id="WP_185525385.1">
    <property type="nucleotide sequence ID" value="NZ_JAARWN010000001.1"/>
</dbReference>
<evidence type="ECO:0000313" key="2">
    <source>
        <dbReference type="Proteomes" id="UP000535908"/>
    </source>
</evidence>
<comment type="caution">
    <text evidence="1">The sequence shown here is derived from an EMBL/GenBank/DDBJ whole genome shotgun (WGS) entry which is preliminary data.</text>
</comment>
<sequence length="61" mass="7081">MEIGRKVKYIGTDFKDVLKGTYTIVDIKKVFGTVRIRNEHIGIYVPMQDVEIVGEEREHES</sequence>
<evidence type="ECO:0008006" key="3">
    <source>
        <dbReference type="Google" id="ProtNLM"/>
    </source>
</evidence>
<evidence type="ECO:0000313" key="1">
    <source>
        <dbReference type="EMBL" id="MBC1935204.1"/>
    </source>
</evidence>
<gene>
    <name evidence="1" type="ORF">HCA69_02425</name>
</gene>
<name>A0A7X0Y1L7_9LIST</name>
<proteinExistence type="predicted"/>
<organism evidence="1 2">
    <name type="scientific">Listeria grandensis</name>
    <dbReference type="NCBI Taxonomy" id="1494963"/>
    <lineage>
        <taxon>Bacteria</taxon>
        <taxon>Bacillati</taxon>
        <taxon>Bacillota</taxon>
        <taxon>Bacilli</taxon>
        <taxon>Bacillales</taxon>
        <taxon>Listeriaceae</taxon>
        <taxon>Listeria</taxon>
    </lineage>
</organism>